<dbReference type="AlphaFoldDB" id="A0A2U0U7L3"/>
<keyword evidence="4" id="KW-1185">Reference proteome</keyword>
<dbReference type="SMART" id="SM00065">
    <property type="entry name" value="GAF"/>
    <property type="match status" value="1"/>
</dbReference>
<evidence type="ECO:0000256" key="1">
    <source>
        <dbReference type="ARBA" id="ARBA00038454"/>
    </source>
</evidence>
<dbReference type="InterPro" id="IPR051330">
    <property type="entry name" value="Phosphatase_reg/MetRdx"/>
</dbReference>
<evidence type="ECO:0000313" key="3">
    <source>
        <dbReference type="EMBL" id="PVX53640.1"/>
    </source>
</evidence>
<dbReference type="GO" id="GO:0033745">
    <property type="term" value="F:L-methionine-(R)-S-oxide reductase activity"/>
    <property type="evidence" value="ECO:0007669"/>
    <property type="project" value="TreeGrafter"/>
</dbReference>
<dbReference type="RefSeq" id="WP_116616558.1">
    <property type="nucleotide sequence ID" value="NZ_CAMQYP010000025.1"/>
</dbReference>
<dbReference type="OrthoDB" id="9796252at2"/>
<dbReference type="SUPFAM" id="SSF55781">
    <property type="entry name" value="GAF domain-like"/>
    <property type="match status" value="1"/>
</dbReference>
<dbReference type="InterPro" id="IPR029016">
    <property type="entry name" value="GAF-like_dom_sf"/>
</dbReference>
<name>A0A2U0U7L3_9BACT</name>
<reference evidence="3 4" key="1">
    <citation type="submission" date="2018-05" db="EMBL/GenBank/DDBJ databases">
        <title>Genomic Encyclopedia of Type Strains, Phase IV (KMG-IV): sequencing the most valuable type-strain genomes for metagenomic binning, comparative biology and taxonomic classification.</title>
        <authorList>
            <person name="Goeker M."/>
        </authorList>
    </citation>
    <scope>NUCLEOTIDE SEQUENCE [LARGE SCALE GENOMIC DNA]</scope>
    <source>
        <strain evidence="3 4">DSM 100333</strain>
    </source>
</reference>
<comment type="caution">
    <text evidence="3">The sequence shown here is derived from an EMBL/GenBank/DDBJ whole genome shotgun (WGS) entry which is preliminary data.</text>
</comment>
<evidence type="ECO:0000313" key="4">
    <source>
        <dbReference type="Proteomes" id="UP000245870"/>
    </source>
</evidence>
<proteinExistence type="inferred from homology"/>
<comment type="similarity">
    <text evidence="1">Belongs to the free Met sulfoxide reductase family.</text>
</comment>
<dbReference type="EMBL" id="QENY01000010">
    <property type="protein sequence ID" value="PVX53640.1"/>
    <property type="molecule type" value="Genomic_DNA"/>
</dbReference>
<dbReference type="InterPro" id="IPR003018">
    <property type="entry name" value="GAF"/>
</dbReference>
<protein>
    <submittedName>
        <fullName evidence="3">GAF domain-containing protein</fullName>
    </submittedName>
</protein>
<evidence type="ECO:0000259" key="2">
    <source>
        <dbReference type="SMART" id="SM00065"/>
    </source>
</evidence>
<dbReference type="Gene3D" id="3.30.450.40">
    <property type="match status" value="1"/>
</dbReference>
<gene>
    <name evidence="3" type="ORF">C7379_11065</name>
</gene>
<sequence length="156" mass="17144">MSERKRAYSLLLRQMEALIDGEHDETAVLSNVTALLRDTFPERFFWVGFYLVRLDALLLGPFQGSVACFRIERGKGVCGAAWARGASIVVPDVERFAGHIACSDLSRSEIVVPMLDRDGTVWGVIDVDSAMADAFDETDKEGLEGVATLLSAHLRP</sequence>
<accession>A0A2U0U7L3</accession>
<organism evidence="3 4">
    <name type="scientific">Hallella colorans</name>
    <dbReference type="NCBI Taxonomy" id="1703337"/>
    <lineage>
        <taxon>Bacteria</taxon>
        <taxon>Pseudomonadati</taxon>
        <taxon>Bacteroidota</taxon>
        <taxon>Bacteroidia</taxon>
        <taxon>Bacteroidales</taxon>
        <taxon>Prevotellaceae</taxon>
        <taxon>Hallella</taxon>
    </lineage>
</organism>
<dbReference type="PANTHER" id="PTHR21021:SF15">
    <property type="entry name" value="FREE METHIONINE-R-SULFOXIDE REDUCTASE"/>
    <property type="match status" value="1"/>
</dbReference>
<feature type="domain" description="GAF" evidence="2">
    <location>
        <begin position="24"/>
        <end position="155"/>
    </location>
</feature>
<dbReference type="PANTHER" id="PTHR21021">
    <property type="entry name" value="GAF/PUTATIVE CYTOSKELETAL PROTEIN"/>
    <property type="match status" value="1"/>
</dbReference>
<dbReference type="FunFam" id="3.30.450.40:FF:000008">
    <property type="entry name" value="GAF domain-containing proteins"/>
    <property type="match status" value="1"/>
</dbReference>
<dbReference type="GO" id="GO:0005829">
    <property type="term" value="C:cytosol"/>
    <property type="evidence" value="ECO:0007669"/>
    <property type="project" value="TreeGrafter"/>
</dbReference>
<dbReference type="Proteomes" id="UP000245870">
    <property type="component" value="Unassembled WGS sequence"/>
</dbReference>
<dbReference type="Pfam" id="PF01590">
    <property type="entry name" value="GAF"/>
    <property type="match status" value="1"/>
</dbReference>